<dbReference type="InterPro" id="IPR051922">
    <property type="entry name" value="Bact_Sporulation_Assoc"/>
</dbReference>
<feature type="signal peptide" evidence="2">
    <location>
        <begin position="1"/>
        <end position="34"/>
    </location>
</feature>
<protein>
    <submittedName>
        <fullName evidence="4">Cell wall-binding repeat-containing protein</fullName>
    </submittedName>
</protein>
<feature type="chain" id="PRO_5041350030" evidence="2">
    <location>
        <begin position="35"/>
        <end position="702"/>
    </location>
</feature>
<feature type="domain" description="Mannosyl-glycoprotein endo-beta-N-acetylglucosamidase-like" evidence="3">
    <location>
        <begin position="512"/>
        <end position="688"/>
    </location>
</feature>
<accession>A0AA43RH78</accession>
<evidence type="ECO:0000259" key="3">
    <source>
        <dbReference type="SMART" id="SM00047"/>
    </source>
</evidence>
<dbReference type="PANTHER" id="PTHR30032:SF8">
    <property type="entry name" value="GERMINATION-SPECIFIC N-ACETYLMURAMOYL-L-ALANINE AMIDASE"/>
    <property type="match status" value="1"/>
</dbReference>
<feature type="region of interest" description="Disordered" evidence="1">
    <location>
        <begin position="50"/>
        <end position="81"/>
    </location>
</feature>
<dbReference type="AlphaFoldDB" id="A0AA43RH78"/>
<organism evidence="4 5">
    <name type="scientific">Phoenicibacter congonensis</name>
    <dbReference type="NCBI Taxonomy" id="1944646"/>
    <lineage>
        <taxon>Bacteria</taxon>
        <taxon>Bacillati</taxon>
        <taxon>Actinomycetota</taxon>
        <taxon>Coriobacteriia</taxon>
        <taxon>Eggerthellales</taxon>
        <taxon>Eggerthellaceae</taxon>
        <taxon>Phoenicibacter</taxon>
    </lineage>
</organism>
<feature type="compositionally biased region" description="Low complexity" evidence="1">
    <location>
        <begin position="66"/>
        <end position="80"/>
    </location>
</feature>
<sequence>MKMKHTTNAKLKNATSVVLSLALCVGFTPISAFAEEAEKSDTADTHVQLTTSDDGTAVNEDSAANQSSSTESDAFSASQSIDQQGDYIVEPTSEEMGEVLAQLPDNDSDSVSLQADENQKVVTFSGQDMFDTAALEAKYAYPNGTSTAILAGSGGSWVDALAVSSLAAEKGPILFSYQNWIPNETIDALKDLGVKSVIVVGGTACISDEALTALTNIGITVEQRLWGNDCFGTQLAIYNYGKANNIWNDDTVFVASSAGFGDALSISPVAYSLKAPIFLTDKDGNLPTASKEALIAAAIDGKFSEPVAIGGYTVVSERTMGFLEGISMFNGGSGATRVEGSDQYKTSVAVANWAVANKGFSNQSLAYSTGTSPYDALAGSTIQGISKSPLLLVDDSFRDSVTYTSDNAASVEQVKFFGGTAAVSNSVRTAIISAVFGVVTEESAGISLSKMTDLEYAKKPSVDGDTASWSTLYSLIGASCDLSSATCYQFAILSNGYSGKVSASDLNNFVASTAKGKAGKLAGRGQAFIDAANQYGVNEVYLLSHAILESAWGTSTLANGWTFDEDVVDEDTGEVIYYHDGKTYYNFYGIGAYDSSPLSGGRLMAYKQGWDTPEKAILGAAKWIAEGNGGSGNYFNNEWNQNTLYKMRWNYNQAASTGDCWKQYATDGKWAEKIARVMYSCYVSCGLDASSSGLTFLVPVYS</sequence>
<evidence type="ECO:0000313" key="4">
    <source>
        <dbReference type="EMBL" id="MDO4841459.1"/>
    </source>
</evidence>
<gene>
    <name evidence="4" type="ORF">Q3982_02135</name>
</gene>
<dbReference type="Gene3D" id="3.40.50.12090">
    <property type="match status" value="2"/>
</dbReference>
<dbReference type="Pfam" id="PF01832">
    <property type="entry name" value="Glucosaminidase"/>
    <property type="match status" value="1"/>
</dbReference>
<dbReference type="InterPro" id="IPR007253">
    <property type="entry name" value="Cell_wall-bd_2"/>
</dbReference>
<proteinExistence type="predicted"/>
<comment type="caution">
    <text evidence="4">The sequence shown here is derived from an EMBL/GenBank/DDBJ whole genome shotgun (WGS) entry which is preliminary data.</text>
</comment>
<evidence type="ECO:0000256" key="2">
    <source>
        <dbReference type="SAM" id="SignalP"/>
    </source>
</evidence>
<dbReference type="Pfam" id="PF04122">
    <property type="entry name" value="CW_binding_2"/>
    <property type="match status" value="3"/>
</dbReference>
<reference evidence="4" key="1">
    <citation type="submission" date="2023-07" db="EMBL/GenBank/DDBJ databases">
        <title>Between Cages and Wild: Unraveling the Impact of Captivity on Animal Microbiomes and Antimicrobial Resistance.</title>
        <authorList>
            <person name="Schmartz G.P."/>
            <person name="Rehner J."/>
            <person name="Schuff M.J."/>
            <person name="Becker S.L."/>
            <person name="Kravczyk M."/>
            <person name="Gurevich A."/>
            <person name="Francke R."/>
            <person name="Mueller R."/>
            <person name="Keller V."/>
            <person name="Keller A."/>
        </authorList>
    </citation>
    <scope>NUCLEOTIDE SEQUENCE</scope>
    <source>
        <strain evidence="4">S12M_St_49</strain>
    </source>
</reference>
<evidence type="ECO:0000313" key="5">
    <source>
        <dbReference type="Proteomes" id="UP001168575"/>
    </source>
</evidence>
<evidence type="ECO:0000256" key="1">
    <source>
        <dbReference type="SAM" id="MobiDB-lite"/>
    </source>
</evidence>
<dbReference type="GO" id="GO:0004040">
    <property type="term" value="F:amidase activity"/>
    <property type="evidence" value="ECO:0007669"/>
    <property type="project" value="InterPro"/>
</dbReference>
<dbReference type="SMART" id="SM00047">
    <property type="entry name" value="LYZ2"/>
    <property type="match status" value="1"/>
</dbReference>
<dbReference type="PANTHER" id="PTHR30032">
    <property type="entry name" value="N-ACETYLMURAMOYL-L-ALANINE AMIDASE-RELATED"/>
    <property type="match status" value="1"/>
</dbReference>
<dbReference type="EMBL" id="JAUMVS010000019">
    <property type="protein sequence ID" value="MDO4841459.1"/>
    <property type="molecule type" value="Genomic_DNA"/>
</dbReference>
<name>A0AA43RH78_9ACTN</name>
<dbReference type="InterPro" id="IPR002901">
    <property type="entry name" value="MGlyc_endo_b_GlcNAc-like_dom"/>
</dbReference>
<dbReference type="Proteomes" id="UP001168575">
    <property type="component" value="Unassembled WGS sequence"/>
</dbReference>
<dbReference type="Gene3D" id="1.10.530.10">
    <property type="match status" value="1"/>
</dbReference>
<keyword evidence="2" id="KW-0732">Signal</keyword>
<keyword evidence="5" id="KW-1185">Reference proteome</keyword>